<dbReference type="EMBL" id="UHDT01000001">
    <property type="protein sequence ID" value="SUM57310.1"/>
    <property type="molecule type" value="Genomic_DNA"/>
</dbReference>
<dbReference type="FunFam" id="3.30.1360.40:FF:000001">
    <property type="entry name" value="Ribosome-recycling factor"/>
    <property type="match status" value="1"/>
</dbReference>
<dbReference type="GO" id="GO:0005737">
    <property type="term" value="C:cytoplasm"/>
    <property type="evidence" value="ECO:0007669"/>
    <property type="project" value="UniProtKB-SubCell"/>
</dbReference>
<dbReference type="RefSeq" id="WP_044358769.1">
    <property type="nucleotide sequence ID" value="NZ_JXWY01000007.1"/>
</dbReference>
<dbReference type="SUPFAM" id="SSF55194">
    <property type="entry name" value="Ribosome recycling factor, RRF"/>
    <property type="match status" value="1"/>
</dbReference>
<dbReference type="InterPro" id="IPR036191">
    <property type="entry name" value="RRF_sf"/>
</dbReference>
<evidence type="ECO:0000259" key="7">
    <source>
        <dbReference type="Pfam" id="PF01765"/>
    </source>
</evidence>
<reference evidence="9 11" key="2">
    <citation type="submission" date="2018-06" db="EMBL/GenBank/DDBJ databases">
        <authorList>
            <consortium name="Pathogen Informatics"/>
            <person name="Doyle S."/>
        </authorList>
    </citation>
    <scope>NUCLEOTIDE SEQUENCE [LARGE SCALE GENOMIC DNA]</scope>
    <source>
        <strain evidence="9 11">NCTC13832</strain>
    </source>
</reference>
<dbReference type="AlphaFoldDB" id="A0A0D6XT30"/>
<evidence type="ECO:0000256" key="6">
    <source>
        <dbReference type="SAM" id="MobiDB-lite"/>
    </source>
</evidence>
<reference evidence="8 10" key="1">
    <citation type="submission" date="2015-01" db="EMBL/GenBank/DDBJ databases">
        <authorList>
            <person name="Guo J."/>
        </authorList>
    </citation>
    <scope>NUCLEOTIDE SEQUENCE [LARGE SCALE GENOMIC DNA]</scope>
    <source>
        <strain evidence="8 10">DSM 22147</strain>
    </source>
</reference>
<name>A0A0D6XT30_9STAP</name>
<evidence type="ECO:0000313" key="10">
    <source>
        <dbReference type="Proteomes" id="UP000032366"/>
    </source>
</evidence>
<comment type="subcellular location">
    <subcellularLocation>
        <location evidence="1 5">Cytoplasm</location>
    </subcellularLocation>
</comment>
<evidence type="ECO:0000256" key="4">
    <source>
        <dbReference type="ARBA" id="ARBA00022917"/>
    </source>
</evidence>
<evidence type="ECO:0000256" key="1">
    <source>
        <dbReference type="ARBA" id="ARBA00004496"/>
    </source>
</evidence>
<dbReference type="Pfam" id="PF01765">
    <property type="entry name" value="RRF"/>
    <property type="match status" value="1"/>
</dbReference>
<keyword evidence="10" id="KW-1185">Reference proteome</keyword>
<evidence type="ECO:0000256" key="2">
    <source>
        <dbReference type="ARBA" id="ARBA00005912"/>
    </source>
</evidence>
<evidence type="ECO:0000313" key="8">
    <source>
        <dbReference type="EMBL" id="KIX91605.1"/>
    </source>
</evidence>
<evidence type="ECO:0000313" key="9">
    <source>
        <dbReference type="EMBL" id="SUM57310.1"/>
    </source>
</evidence>
<dbReference type="Gene3D" id="1.10.132.20">
    <property type="entry name" value="Ribosome-recycling factor"/>
    <property type="match status" value="1"/>
</dbReference>
<protein>
    <recommendedName>
        <fullName evidence="5">Ribosome-recycling factor</fullName>
        <shortName evidence="5">RRF</shortName>
    </recommendedName>
    <alternativeName>
        <fullName evidence="5">Ribosome-releasing factor</fullName>
    </alternativeName>
</protein>
<feature type="domain" description="Ribosome recycling factor" evidence="7">
    <location>
        <begin position="19"/>
        <end position="182"/>
    </location>
</feature>
<dbReference type="FunFam" id="1.10.132.20:FF:000001">
    <property type="entry name" value="Ribosome-recycling factor"/>
    <property type="match status" value="1"/>
</dbReference>
<keyword evidence="3 5" id="KW-0963">Cytoplasm</keyword>
<dbReference type="STRING" id="569857.TP70_01300"/>
<dbReference type="HAMAP" id="MF_00040">
    <property type="entry name" value="RRF"/>
    <property type="match status" value="1"/>
</dbReference>
<keyword evidence="4 5" id="KW-0648">Protein biosynthesis</keyword>
<dbReference type="Gene3D" id="3.30.1360.40">
    <property type="match status" value="1"/>
</dbReference>
<gene>
    <name evidence="5 9" type="primary">frr</name>
    <name evidence="9" type="ORF">NCTC13832_00984</name>
    <name evidence="8" type="ORF">TP70_01300</name>
</gene>
<dbReference type="OrthoDB" id="9804006at2"/>
<dbReference type="Proteomes" id="UP000254100">
    <property type="component" value="Unassembled WGS sequence"/>
</dbReference>
<dbReference type="InterPro" id="IPR002661">
    <property type="entry name" value="Ribosome_recyc_fac"/>
</dbReference>
<dbReference type="InterPro" id="IPR023584">
    <property type="entry name" value="Ribosome_recyc_fac_dom"/>
</dbReference>
<dbReference type="NCBIfam" id="TIGR00496">
    <property type="entry name" value="frr"/>
    <property type="match status" value="1"/>
</dbReference>
<dbReference type="EMBL" id="JXWY01000007">
    <property type="protein sequence ID" value="KIX91605.1"/>
    <property type="molecule type" value="Genomic_DNA"/>
</dbReference>
<dbReference type="Proteomes" id="UP000032366">
    <property type="component" value="Unassembled WGS sequence"/>
</dbReference>
<comment type="function">
    <text evidence="5">Responsible for the release of ribosomes from messenger RNA at the termination of protein biosynthesis. May increase the efficiency of translation by recycling ribosomes from one round of translation to another.</text>
</comment>
<dbReference type="GO" id="GO:0006415">
    <property type="term" value="P:translational termination"/>
    <property type="evidence" value="ECO:0007669"/>
    <property type="project" value="UniProtKB-UniRule"/>
</dbReference>
<dbReference type="CDD" id="cd00520">
    <property type="entry name" value="RRF"/>
    <property type="match status" value="1"/>
</dbReference>
<sequence>MNAIIKDAKARMKKSAESLSRELAQINAGRANSNLLAGVNADYYGAPTPVQQLASINVPEARLLVISPYDKTSLKEIERAIIAANLGVNPTSDGEVIRITVPALTEERRKELVKQVKKTGENAKVSIRNIRRDANDALKKQEKNGEISEDELRSSSDEVQDVTNDAIKEIDQLVADKEKDIMSV</sequence>
<evidence type="ECO:0000313" key="11">
    <source>
        <dbReference type="Proteomes" id="UP000254100"/>
    </source>
</evidence>
<comment type="similarity">
    <text evidence="2 5">Belongs to the RRF family.</text>
</comment>
<dbReference type="PANTHER" id="PTHR20982">
    <property type="entry name" value="RIBOSOME RECYCLING FACTOR"/>
    <property type="match status" value="1"/>
</dbReference>
<dbReference type="PANTHER" id="PTHR20982:SF3">
    <property type="entry name" value="MITOCHONDRIAL RIBOSOME RECYCLING FACTOR PSEUDO 1"/>
    <property type="match status" value="1"/>
</dbReference>
<feature type="region of interest" description="Disordered" evidence="6">
    <location>
        <begin position="136"/>
        <end position="160"/>
    </location>
</feature>
<evidence type="ECO:0000256" key="5">
    <source>
        <dbReference type="HAMAP-Rule" id="MF_00040"/>
    </source>
</evidence>
<dbReference type="GO" id="GO:0043023">
    <property type="term" value="F:ribosomal large subunit binding"/>
    <property type="evidence" value="ECO:0007669"/>
    <property type="project" value="TreeGrafter"/>
</dbReference>
<organism evidence="9 11">
    <name type="scientific">Staphylococcus microti</name>
    <dbReference type="NCBI Taxonomy" id="569857"/>
    <lineage>
        <taxon>Bacteria</taxon>
        <taxon>Bacillati</taxon>
        <taxon>Bacillota</taxon>
        <taxon>Bacilli</taxon>
        <taxon>Bacillales</taxon>
        <taxon>Staphylococcaceae</taxon>
        <taxon>Staphylococcus</taxon>
    </lineage>
</organism>
<evidence type="ECO:0000256" key="3">
    <source>
        <dbReference type="ARBA" id="ARBA00022490"/>
    </source>
</evidence>
<feature type="compositionally biased region" description="Basic and acidic residues" evidence="6">
    <location>
        <begin position="136"/>
        <end position="156"/>
    </location>
</feature>
<accession>A0A0D6XT30</accession>
<proteinExistence type="inferred from homology"/>